<dbReference type="GO" id="GO:0005840">
    <property type="term" value="C:ribosome"/>
    <property type="evidence" value="ECO:0007669"/>
    <property type="project" value="UniProtKB-KW"/>
</dbReference>
<dbReference type="GO" id="GO:0009507">
    <property type="term" value="C:chloroplast"/>
    <property type="evidence" value="ECO:0007669"/>
    <property type="project" value="UniProtKB-SubCell"/>
</dbReference>
<evidence type="ECO:0000256" key="1">
    <source>
        <dbReference type="ARBA" id="ARBA00006700"/>
    </source>
</evidence>
<dbReference type="GO" id="GO:0006412">
    <property type="term" value="P:translation"/>
    <property type="evidence" value="ECO:0007669"/>
    <property type="project" value="UniProtKB-UniRule"/>
</dbReference>
<organism evidence="5">
    <name type="scientific">Juniperus sabina</name>
    <dbReference type="NCBI Taxonomy" id="224740"/>
    <lineage>
        <taxon>Eukaryota</taxon>
        <taxon>Viridiplantae</taxon>
        <taxon>Streptophyta</taxon>
        <taxon>Embryophyta</taxon>
        <taxon>Tracheophyta</taxon>
        <taxon>Spermatophyta</taxon>
        <taxon>Pinopsida</taxon>
        <taxon>Pinidae</taxon>
        <taxon>Conifers II</taxon>
        <taxon>Cupressales</taxon>
        <taxon>Cupressaceae</taxon>
        <taxon>Juniperus</taxon>
    </lineage>
</organism>
<keyword evidence="3 4" id="KW-0687">Ribonucleoprotein</keyword>
<comment type="subcellular location">
    <subcellularLocation>
        <location evidence="4">Plastid</location>
        <location evidence="4">Chloroplast</location>
    </subcellularLocation>
</comment>
<proteinExistence type="inferred from homology"/>
<dbReference type="Gene3D" id="3.30.70.330">
    <property type="match status" value="1"/>
</dbReference>
<keyword evidence="4" id="KW-0694">RNA-binding</keyword>
<dbReference type="PANTHER" id="PTHR11620">
    <property type="entry name" value="60S RIBOSOMAL PROTEIN L23A"/>
    <property type="match status" value="1"/>
</dbReference>
<evidence type="ECO:0000313" key="5">
    <source>
        <dbReference type="EMBL" id="AXT16402.1"/>
    </source>
</evidence>
<dbReference type="InterPro" id="IPR012677">
    <property type="entry name" value="Nucleotide-bd_a/b_plait_sf"/>
</dbReference>
<reference evidence="5" key="1">
    <citation type="submission" date="2018-05" db="EMBL/GenBank/DDBJ databases">
        <title>The complete genome of Juniperus sabina L. JSTL.</title>
        <authorList>
            <person name="Lu D."/>
            <person name="Zhang G."/>
            <person name="Hao L."/>
            <person name="Wang Y."/>
            <person name="Du S."/>
            <person name="Zhang L."/>
        </authorList>
    </citation>
    <scope>NUCLEOTIDE SEQUENCE</scope>
    <source>
        <strain evidence="5">JSTL</strain>
    </source>
</reference>
<gene>
    <name evidence="4 5" type="primary">rpl23</name>
</gene>
<accession>A0A346S7B4</accession>
<evidence type="ECO:0000256" key="3">
    <source>
        <dbReference type="ARBA" id="ARBA00023274"/>
    </source>
</evidence>
<keyword evidence="5" id="KW-0150">Chloroplast</keyword>
<dbReference type="Pfam" id="PF00276">
    <property type="entry name" value="Ribosomal_L23"/>
    <property type="match status" value="1"/>
</dbReference>
<dbReference type="EMBL" id="MH324744">
    <property type="protein sequence ID" value="AXT16402.1"/>
    <property type="molecule type" value="Genomic_DNA"/>
</dbReference>
<evidence type="ECO:0000256" key="2">
    <source>
        <dbReference type="ARBA" id="ARBA00022980"/>
    </source>
</evidence>
<comment type="similarity">
    <text evidence="1 4">Belongs to the universal ribosomal protein uL23 family.</text>
</comment>
<comment type="subunit">
    <text evidence="4">Part of the 50S ribosomal subunit.</text>
</comment>
<dbReference type="RefSeq" id="YP_009525807.1">
    <property type="nucleotide sequence ID" value="NC_039644.1"/>
</dbReference>
<dbReference type="GeneID" id="38290007"/>
<sequence>MILFHFFLQNMYEVQCLDFVLTEKSVNLFEKNQYIFNVDSGSNKTKIKNWIELFFNVKVIGVNSYRPPQKKEKRGNRKQIMKHRMHYKRIIITLKPGDSIPLFPSK</sequence>
<dbReference type="InterPro" id="IPR012678">
    <property type="entry name" value="Ribosomal_uL23/eL15/eS24_sf"/>
</dbReference>
<dbReference type="HAMAP" id="MF_01369_B">
    <property type="entry name" value="Ribosomal_uL23_B"/>
    <property type="match status" value="1"/>
</dbReference>
<dbReference type="GO" id="GO:0003735">
    <property type="term" value="F:structural constituent of ribosome"/>
    <property type="evidence" value="ECO:0007669"/>
    <property type="project" value="InterPro"/>
</dbReference>
<keyword evidence="4" id="KW-0699">rRNA-binding</keyword>
<comment type="function">
    <text evidence="4">Binds to 23S rRNA.</text>
</comment>
<dbReference type="GO" id="GO:1990904">
    <property type="term" value="C:ribonucleoprotein complex"/>
    <property type="evidence" value="ECO:0007669"/>
    <property type="project" value="UniProtKB-KW"/>
</dbReference>
<dbReference type="GO" id="GO:0019843">
    <property type="term" value="F:rRNA binding"/>
    <property type="evidence" value="ECO:0007669"/>
    <property type="project" value="UniProtKB-UniRule"/>
</dbReference>
<dbReference type="InterPro" id="IPR013025">
    <property type="entry name" value="Ribosomal_uL23-like"/>
</dbReference>
<evidence type="ECO:0000256" key="4">
    <source>
        <dbReference type="HAMAP-Rule" id="MF_01369"/>
    </source>
</evidence>
<dbReference type="AlphaFoldDB" id="A0A346S7B4"/>
<name>A0A346S7B4_9CONI</name>
<geneLocation type="chloroplast" evidence="5"/>
<keyword evidence="5" id="KW-0934">Plastid</keyword>
<keyword evidence="2 4" id="KW-0689">Ribosomal protein</keyword>
<protein>
    <recommendedName>
        <fullName evidence="4">Large ribosomal subunit protein uL23c</fullName>
    </recommendedName>
</protein>
<dbReference type="SUPFAM" id="SSF54189">
    <property type="entry name" value="Ribosomal proteins S24e, L23 and L15e"/>
    <property type="match status" value="1"/>
</dbReference>